<feature type="modified residue" description="4-aspartylphosphate" evidence="6">
    <location>
        <position position="51"/>
    </location>
</feature>
<dbReference type="Gene3D" id="3.40.50.2300">
    <property type="match status" value="1"/>
</dbReference>
<accession>A0A4R4DVT3</accession>
<evidence type="ECO:0000313" key="10">
    <source>
        <dbReference type="EMBL" id="TCZ66300.1"/>
    </source>
</evidence>
<dbReference type="Gene3D" id="1.10.10.10">
    <property type="entry name" value="Winged helix-like DNA-binding domain superfamily/Winged helix DNA-binding domain"/>
    <property type="match status" value="1"/>
</dbReference>
<dbReference type="PANTHER" id="PTHR48111:SF22">
    <property type="entry name" value="REGULATOR OF RPOS"/>
    <property type="match status" value="1"/>
</dbReference>
<evidence type="ECO:0000259" key="9">
    <source>
        <dbReference type="PROSITE" id="PS51755"/>
    </source>
</evidence>
<organism evidence="10 11">
    <name type="scientific">Flaviaesturariibacter aridisoli</name>
    <dbReference type="NCBI Taxonomy" id="2545761"/>
    <lineage>
        <taxon>Bacteria</taxon>
        <taxon>Pseudomonadati</taxon>
        <taxon>Bacteroidota</taxon>
        <taxon>Chitinophagia</taxon>
        <taxon>Chitinophagales</taxon>
        <taxon>Chitinophagaceae</taxon>
        <taxon>Flaviaestuariibacter</taxon>
    </lineage>
</organism>
<dbReference type="OrthoDB" id="9790442at2"/>
<evidence type="ECO:0000259" key="8">
    <source>
        <dbReference type="PROSITE" id="PS50110"/>
    </source>
</evidence>
<dbReference type="GO" id="GO:0000976">
    <property type="term" value="F:transcription cis-regulatory region binding"/>
    <property type="evidence" value="ECO:0007669"/>
    <property type="project" value="TreeGrafter"/>
</dbReference>
<protein>
    <submittedName>
        <fullName evidence="10">Response regulator transcription factor</fullName>
    </submittedName>
</protein>
<dbReference type="SUPFAM" id="SSF52172">
    <property type="entry name" value="CheY-like"/>
    <property type="match status" value="1"/>
</dbReference>
<dbReference type="InterPro" id="IPR001789">
    <property type="entry name" value="Sig_transdc_resp-reg_receiver"/>
</dbReference>
<dbReference type="InterPro" id="IPR039420">
    <property type="entry name" value="WalR-like"/>
</dbReference>
<dbReference type="EMBL" id="SKFH01000045">
    <property type="protein sequence ID" value="TCZ66300.1"/>
    <property type="molecule type" value="Genomic_DNA"/>
</dbReference>
<dbReference type="Proteomes" id="UP000295164">
    <property type="component" value="Unassembled WGS sequence"/>
</dbReference>
<evidence type="ECO:0000256" key="6">
    <source>
        <dbReference type="PROSITE-ProRule" id="PRU00169"/>
    </source>
</evidence>
<dbReference type="GO" id="GO:0005829">
    <property type="term" value="C:cytosol"/>
    <property type="evidence" value="ECO:0007669"/>
    <property type="project" value="TreeGrafter"/>
</dbReference>
<evidence type="ECO:0000256" key="3">
    <source>
        <dbReference type="ARBA" id="ARBA00023015"/>
    </source>
</evidence>
<keyword evidence="5" id="KW-0804">Transcription</keyword>
<dbReference type="InterPro" id="IPR011006">
    <property type="entry name" value="CheY-like_superfamily"/>
</dbReference>
<name>A0A4R4DVT3_9BACT</name>
<keyword evidence="11" id="KW-1185">Reference proteome</keyword>
<dbReference type="RefSeq" id="WP_131853966.1">
    <property type="nucleotide sequence ID" value="NZ_SKFH01000045.1"/>
</dbReference>
<dbReference type="SMART" id="SM00448">
    <property type="entry name" value="REC"/>
    <property type="match status" value="1"/>
</dbReference>
<evidence type="ECO:0000256" key="7">
    <source>
        <dbReference type="PROSITE-ProRule" id="PRU01091"/>
    </source>
</evidence>
<dbReference type="GO" id="GO:0000156">
    <property type="term" value="F:phosphorelay response regulator activity"/>
    <property type="evidence" value="ECO:0007669"/>
    <property type="project" value="TreeGrafter"/>
</dbReference>
<feature type="DNA-binding region" description="OmpR/PhoB-type" evidence="7">
    <location>
        <begin position="124"/>
        <end position="224"/>
    </location>
</feature>
<feature type="domain" description="Response regulatory" evidence="8">
    <location>
        <begin position="2"/>
        <end position="116"/>
    </location>
</feature>
<dbReference type="Gene3D" id="6.10.250.690">
    <property type="match status" value="1"/>
</dbReference>
<dbReference type="AlphaFoldDB" id="A0A4R4DVT3"/>
<dbReference type="Pfam" id="PF00486">
    <property type="entry name" value="Trans_reg_C"/>
    <property type="match status" value="1"/>
</dbReference>
<evidence type="ECO:0000256" key="5">
    <source>
        <dbReference type="ARBA" id="ARBA00023163"/>
    </source>
</evidence>
<dbReference type="PROSITE" id="PS51755">
    <property type="entry name" value="OMPR_PHOB"/>
    <property type="match status" value="1"/>
</dbReference>
<evidence type="ECO:0000256" key="2">
    <source>
        <dbReference type="ARBA" id="ARBA00023012"/>
    </source>
</evidence>
<dbReference type="SMART" id="SM00862">
    <property type="entry name" value="Trans_reg_C"/>
    <property type="match status" value="1"/>
</dbReference>
<dbReference type="Pfam" id="PF00072">
    <property type="entry name" value="Response_reg"/>
    <property type="match status" value="1"/>
</dbReference>
<dbReference type="CDD" id="cd00383">
    <property type="entry name" value="trans_reg_C"/>
    <property type="match status" value="1"/>
</dbReference>
<sequence>MQILIIEDESSLAQSMCDYLAQENFTCQRAHDFATGLRAIDDRTFDCIVLDINLPGGSGLSLLRTLKEERRSEGVLIISAKGLLEDRLLGLHTGADDYLVKPFHLAELGARVAAIIRRKAHDGQKRLLFGLLELDLEAHTAFAGGTTLELTRKEYDLLLYLISNRNRVINKNALGIHLWGEQADVLGSYDFIYTHIKNLRRKLSAAGAPDYIQSVYGIGYKCALP</sequence>
<evidence type="ECO:0000313" key="11">
    <source>
        <dbReference type="Proteomes" id="UP000295164"/>
    </source>
</evidence>
<dbReference type="PANTHER" id="PTHR48111">
    <property type="entry name" value="REGULATOR OF RPOS"/>
    <property type="match status" value="1"/>
</dbReference>
<proteinExistence type="predicted"/>
<dbReference type="InterPro" id="IPR036388">
    <property type="entry name" value="WH-like_DNA-bd_sf"/>
</dbReference>
<dbReference type="GO" id="GO:0032993">
    <property type="term" value="C:protein-DNA complex"/>
    <property type="evidence" value="ECO:0007669"/>
    <property type="project" value="TreeGrafter"/>
</dbReference>
<feature type="domain" description="OmpR/PhoB-type" evidence="9">
    <location>
        <begin position="124"/>
        <end position="224"/>
    </location>
</feature>
<evidence type="ECO:0000256" key="1">
    <source>
        <dbReference type="ARBA" id="ARBA00022553"/>
    </source>
</evidence>
<dbReference type="InterPro" id="IPR001867">
    <property type="entry name" value="OmpR/PhoB-type_DNA-bd"/>
</dbReference>
<keyword evidence="4 7" id="KW-0238">DNA-binding</keyword>
<keyword evidence="2" id="KW-0902">Two-component regulatory system</keyword>
<evidence type="ECO:0000256" key="4">
    <source>
        <dbReference type="ARBA" id="ARBA00023125"/>
    </source>
</evidence>
<dbReference type="GO" id="GO:0006355">
    <property type="term" value="P:regulation of DNA-templated transcription"/>
    <property type="evidence" value="ECO:0007669"/>
    <property type="project" value="InterPro"/>
</dbReference>
<dbReference type="PROSITE" id="PS50110">
    <property type="entry name" value="RESPONSE_REGULATORY"/>
    <property type="match status" value="1"/>
</dbReference>
<keyword evidence="1 6" id="KW-0597">Phosphoprotein</keyword>
<gene>
    <name evidence="10" type="ORF">E0486_16915</name>
</gene>
<reference evidence="10 11" key="1">
    <citation type="submission" date="2019-03" db="EMBL/GenBank/DDBJ databases">
        <authorList>
            <person name="Kim M.K.M."/>
        </authorList>
    </citation>
    <scope>NUCLEOTIDE SEQUENCE [LARGE SCALE GENOMIC DNA]</scope>
    <source>
        <strain evidence="10 11">17J68-15</strain>
    </source>
</reference>
<comment type="caution">
    <text evidence="10">The sequence shown here is derived from an EMBL/GenBank/DDBJ whole genome shotgun (WGS) entry which is preliminary data.</text>
</comment>
<keyword evidence="3" id="KW-0805">Transcription regulation</keyword>